<feature type="region of interest" description="Disordered" evidence="2">
    <location>
        <begin position="1392"/>
        <end position="1441"/>
    </location>
</feature>
<reference evidence="4" key="1">
    <citation type="journal article" date="2017" name="Nat. Microbiol.">
        <title>Global analysis of biosynthetic gene clusters reveals vast potential of secondary metabolite production in Penicillium species.</title>
        <authorList>
            <person name="Nielsen J.C."/>
            <person name="Grijseels S."/>
            <person name="Prigent S."/>
            <person name="Ji B."/>
            <person name="Dainat J."/>
            <person name="Nielsen K.F."/>
            <person name="Frisvad J.C."/>
            <person name="Workman M."/>
            <person name="Nielsen J."/>
        </authorList>
    </citation>
    <scope>NUCLEOTIDE SEQUENCE [LARGE SCALE GENOMIC DNA]</scope>
    <source>
        <strain evidence="4">IBT 11843</strain>
    </source>
</reference>
<keyword evidence="4" id="KW-1185">Reference proteome</keyword>
<keyword evidence="1" id="KW-0175">Coiled coil</keyword>
<organism evidence="3 4">
    <name type="scientific">Penicillium decumbens</name>
    <dbReference type="NCBI Taxonomy" id="69771"/>
    <lineage>
        <taxon>Eukaryota</taxon>
        <taxon>Fungi</taxon>
        <taxon>Dikarya</taxon>
        <taxon>Ascomycota</taxon>
        <taxon>Pezizomycotina</taxon>
        <taxon>Eurotiomycetes</taxon>
        <taxon>Eurotiomycetidae</taxon>
        <taxon>Eurotiales</taxon>
        <taxon>Aspergillaceae</taxon>
        <taxon>Penicillium</taxon>
    </lineage>
</organism>
<proteinExistence type="predicted"/>
<evidence type="ECO:0000313" key="3">
    <source>
        <dbReference type="EMBL" id="OQD75313.1"/>
    </source>
</evidence>
<feature type="compositionally biased region" description="Basic residues" evidence="2">
    <location>
        <begin position="823"/>
        <end position="833"/>
    </location>
</feature>
<feature type="compositionally biased region" description="Basic and acidic residues" evidence="2">
    <location>
        <begin position="993"/>
        <end position="1006"/>
    </location>
</feature>
<dbReference type="Proteomes" id="UP000191522">
    <property type="component" value="Unassembled WGS sequence"/>
</dbReference>
<accession>A0A1V6PEU8</accession>
<feature type="compositionally biased region" description="Basic and acidic residues" evidence="2">
    <location>
        <begin position="274"/>
        <end position="287"/>
    </location>
</feature>
<feature type="compositionally biased region" description="Low complexity" evidence="2">
    <location>
        <begin position="935"/>
        <end position="948"/>
    </location>
</feature>
<sequence>MAPAYSRVAVTPGTGMYYGQLKAWLQRVLWEMSAQHYQSQQQMMVVNPSASSSSAAYNPSFPRFPPFARANLINDLSQDWPSYHPPPYTSGKYEFVAGYEYIEETDTEEADTEVEEDLRHIETASDRNRSSLDLTQIRPVSPQPPVVEEPSQINALAEEEPHSSSSEDTGFLESPVIDRPNNSPKRVNNSTKQTRRSGRARRHRKKVPKKAKSEKMEKIEEPPEDESTPTRPVTPQNIDPVIIATPRARSPSSFPSWHSTPSPPWEPVVRRQRYTKEERMGYRREKAATSGRPITAPCSASQSKEKNNLPPQLTQPEMNTISSVIHPTQPEEDNTISPQPTQPEEMDISSVIQPTQPEKDSNIPSQVSQPETMNISSVIQPIQPEENTTPPQVSQPETMDTFFPQATQPEEDDTIPSQTSQPEEMNAIPSEVTHTDEINTISSAIQSTQPKDDNIIPPQVSQPEMDNTILSQATQLEEDNTILSQISQPEMINTTPSQAAQPEKDNTIPSQATQTDDMTTVSSPTKTEEINTIPSPARQPTTCPMIVDTEQWRRRLRERQPEMDRKKAFEGGVRYAQEMREDEDRRVAAEEDQRRMAEARQYAQQARAAYTQQAQAYPQQGQAYFQRARRYPQQGGHTQTGYFYPNTMPMPTAFSFPGYQPQRPNTLAVPGYQPQTPNTLAAPGYQPQGSDIFARPPYVQHTPQGMYPQIWEAMNTPGWSFDEACMNQQKPNQCLFNPSCCQHRHPYALQTGHPLPVHESCCCYHDRVRCCTCLTPEQQNAPAPPGMHHTEIPEARWGHDYNPAAGAAPAAPAAFAGPAGHRGNARHSRHAAYRRPGPVGPEGVLIDDGVGGFLQPIPGSVRPASGQRGPDGGRDNQSSTSSGSYGHNREGYGPGPSVSNTPTRPVLQGTVESSGEQPREGPNLSLGPSDRSERPTTPGLTLVPATGPTTPPGSPKKSCPQSVEPKDGSARRSVGLGEDSRGPPSEGTLTEKAGGDRPEPPTGTKDEADIVCTLHQGPGDIDVFLILKRVGDLSGESVTKQAHRAVITRNSPSLAEALRAKSASDDNITRLYIQTGARFNAGSTFGLALQALYGRELLSQRNLRSEVVKGLGLDPEKEDSTFPFSMRLAQIDFAFCYASVGAFFGRPDIVKCGIQLALDLLDWESVDFLLACVMRVDEYMLTLPKMNVPAPEFGTIEAAMLGGPYQVDFRLVQTELIMKAVFKYMVKNIQPEFKLYERAQATFIKTRIPPPIWTLPGSMSSNMKLESIRYGNKPSYADLKPKRVDINVMSAMLITLPFHMFMPLMDELKKTTMMNADLMKEIVQRREERRLHALYIHHHRNIRPGIIKQAYFDELAYREFVTLDPTQDPSKVTSWKISRVWVGFDFPNKAGRTSRPMTTADLQAASGPSSNVEASNAPGPSARTGTGRKNKPKNKKKNKKN</sequence>
<dbReference type="OrthoDB" id="5329403at2759"/>
<feature type="compositionally biased region" description="Polar residues" evidence="2">
    <location>
        <begin position="350"/>
        <end position="408"/>
    </location>
</feature>
<feature type="compositionally biased region" description="Polar residues" evidence="2">
    <location>
        <begin position="1395"/>
        <end position="1414"/>
    </location>
</feature>
<evidence type="ECO:0008006" key="5">
    <source>
        <dbReference type="Google" id="ProtNLM"/>
    </source>
</evidence>
<feature type="compositionally biased region" description="Polar residues" evidence="2">
    <location>
        <begin position="875"/>
        <end position="885"/>
    </location>
</feature>
<feature type="compositionally biased region" description="Polar residues" evidence="2">
    <location>
        <begin position="309"/>
        <end position="326"/>
    </location>
</feature>
<feature type="compositionally biased region" description="Basic residues" evidence="2">
    <location>
        <begin position="193"/>
        <end position="210"/>
    </location>
</feature>
<evidence type="ECO:0000313" key="4">
    <source>
        <dbReference type="Proteomes" id="UP000191522"/>
    </source>
</evidence>
<feature type="compositionally biased region" description="Basic and acidic residues" evidence="2">
    <location>
        <begin position="211"/>
        <end position="221"/>
    </location>
</feature>
<evidence type="ECO:0000256" key="2">
    <source>
        <dbReference type="SAM" id="MobiDB-lite"/>
    </source>
</evidence>
<protein>
    <recommendedName>
        <fullName evidence="5">BTB domain-containing protein</fullName>
    </recommendedName>
</protein>
<feature type="compositionally biased region" description="Low complexity" evidence="2">
    <location>
        <begin position="803"/>
        <end position="819"/>
    </location>
</feature>
<feature type="compositionally biased region" description="Polar residues" evidence="2">
    <location>
        <begin position="250"/>
        <end position="260"/>
    </location>
</feature>
<feature type="compositionally biased region" description="Basic and acidic residues" evidence="2">
    <location>
        <begin position="121"/>
        <end position="130"/>
    </location>
</feature>
<feature type="coiled-coil region" evidence="1">
    <location>
        <begin position="580"/>
        <end position="609"/>
    </location>
</feature>
<comment type="caution">
    <text evidence="3">The sequence shown here is derived from an EMBL/GenBank/DDBJ whole genome shotgun (WGS) entry which is preliminary data.</text>
</comment>
<feature type="region of interest" description="Disordered" evidence="2">
    <location>
        <begin position="802"/>
        <end position="1006"/>
    </location>
</feature>
<dbReference type="EMBL" id="MDYL01000007">
    <property type="protein sequence ID" value="OQD75313.1"/>
    <property type="molecule type" value="Genomic_DNA"/>
</dbReference>
<gene>
    <name evidence="3" type="ORF">PENDEC_c007G04267</name>
</gene>
<feature type="region of interest" description="Disordered" evidence="2">
    <location>
        <begin position="494"/>
        <end position="542"/>
    </location>
</feature>
<evidence type="ECO:0000256" key="1">
    <source>
        <dbReference type="SAM" id="Coils"/>
    </source>
</evidence>
<feature type="compositionally biased region" description="Basic residues" evidence="2">
    <location>
        <begin position="1426"/>
        <end position="1441"/>
    </location>
</feature>
<feature type="region of interest" description="Disordered" evidence="2">
    <location>
        <begin position="121"/>
        <end position="435"/>
    </location>
</feature>
<feature type="compositionally biased region" description="Polar residues" evidence="2">
    <location>
        <begin position="507"/>
        <end position="542"/>
    </location>
</feature>
<feature type="compositionally biased region" description="Polar residues" evidence="2">
    <location>
        <begin position="180"/>
        <end position="192"/>
    </location>
</feature>
<name>A0A1V6PEU8_PENDC</name>